<evidence type="ECO:0000313" key="2">
    <source>
        <dbReference type="Proteomes" id="UP000602510"/>
    </source>
</evidence>
<keyword evidence="2" id="KW-1185">Reference proteome</keyword>
<gene>
    <name evidence="1" type="ORF">GN244_ATG08523</name>
</gene>
<dbReference type="Proteomes" id="UP000602510">
    <property type="component" value="Unassembled WGS sequence"/>
</dbReference>
<reference evidence="1" key="1">
    <citation type="submission" date="2020-04" db="EMBL/GenBank/DDBJ databases">
        <title>Hybrid Assembly of Korean Phytophthora infestans isolates.</title>
        <authorList>
            <person name="Prokchorchik M."/>
            <person name="Lee Y."/>
            <person name="Seo J."/>
            <person name="Cho J.-H."/>
            <person name="Park Y.-E."/>
            <person name="Jang D.-C."/>
            <person name="Im J.-S."/>
            <person name="Choi J.-G."/>
            <person name="Park H.-J."/>
            <person name="Lee G.-B."/>
            <person name="Lee Y.-G."/>
            <person name="Hong S.-Y."/>
            <person name="Cho K."/>
            <person name="Sohn K.H."/>
        </authorList>
    </citation>
    <scope>NUCLEOTIDE SEQUENCE</scope>
    <source>
        <strain evidence="1">KR_1_A1</strain>
    </source>
</reference>
<dbReference type="EMBL" id="WSZM01000176">
    <property type="protein sequence ID" value="KAF4039389.1"/>
    <property type="molecule type" value="Genomic_DNA"/>
</dbReference>
<evidence type="ECO:0000313" key="1">
    <source>
        <dbReference type="EMBL" id="KAF4039389.1"/>
    </source>
</evidence>
<comment type="caution">
    <text evidence="1">The sequence shown here is derived from an EMBL/GenBank/DDBJ whole genome shotgun (WGS) entry which is preliminary data.</text>
</comment>
<organism evidence="1 2">
    <name type="scientific">Phytophthora infestans</name>
    <name type="common">Potato late blight agent</name>
    <name type="synonym">Botrytis infestans</name>
    <dbReference type="NCBI Taxonomy" id="4787"/>
    <lineage>
        <taxon>Eukaryota</taxon>
        <taxon>Sar</taxon>
        <taxon>Stramenopiles</taxon>
        <taxon>Oomycota</taxon>
        <taxon>Peronosporomycetes</taxon>
        <taxon>Peronosporales</taxon>
        <taxon>Peronosporaceae</taxon>
        <taxon>Phytophthora</taxon>
    </lineage>
</organism>
<name>A0A833TAB5_PHYIN</name>
<accession>A0A833TAB5</accession>
<sequence length="63" mass="6946">MDIGEVLYHLERFLSMIVIQSPPKSSAWTRSTPLEAGVGSDVLAHEIEKIEDALRLPPTIDTA</sequence>
<proteinExistence type="predicted"/>
<dbReference type="AlphaFoldDB" id="A0A833TAB5"/>
<protein>
    <submittedName>
        <fullName evidence="1">Uncharacterized protein</fullName>
    </submittedName>
</protein>